<feature type="region of interest" description="Disordered" evidence="1">
    <location>
        <begin position="185"/>
        <end position="234"/>
    </location>
</feature>
<accession>A0A7J7K625</accession>
<evidence type="ECO:0000313" key="2">
    <source>
        <dbReference type="EMBL" id="KAF6034070.1"/>
    </source>
</evidence>
<reference evidence="2" key="1">
    <citation type="submission" date="2020-06" db="EMBL/GenBank/DDBJ databases">
        <title>Draft genome of Bugula neritina, a colonial animal packing powerful symbionts and potential medicines.</title>
        <authorList>
            <person name="Rayko M."/>
        </authorList>
    </citation>
    <scope>NUCLEOTIDE SEQUENCE [LARGE SCALE GENOMIC DNA]</scope>
    <source>
        <strain evidence="2">Kwan_BN1</strain>
    </source>
</reference>
<gene>
    <name evidence="2" type="ORF">EB796_007621</name>
</gene>
<proteinExistence type="predicted"/>
<evidence type="ECO:0000256" key="1">
    <source>
        <dbReference type="SAM" id="MobiDB-lite"/>
    </source>
</evidence>
<evidence type="ECO:0000313" key="3">
    <source>
        <dbReference type="Proteomes" id="UP000593567"/>
    </source>
</evidence>
<keyword evidence="3" id="KW-1185">Reference proteome</keyword>
<organism evidence="2 3">
    <name type="scientific">Bugula neritina</name>
    <name type="common">Brown bryozoan</name>
    <name type="synonym">Sertularia neritina</name>
    <dbReference type="NCBI Taxonomy" id="10212"/>
    <lineage>
        <taxon>Eukaryota</taxon>
        <taxon>Metazoa</taxon>
        <taxon>Spiralia</taxon>
        <taxon>Lophotrochozoa</taxon>
        <taxon>Bryozoa</taxon>
        <taxon>Gymnolaemata</taxon>
        <taxon>Cheilostomatida</taxon>
        <taxon>Flustrina</taxon>
        <taxon>Buguloidea</taxon>
        <taxon>Bugulidae</taxon>
        <taxon>Bugula</taxon>
    </lineage>
</organism>
<dbReference type="AlphaFoldDB" id="A0A7J7K625"/>
<dbReference type="EMBL" id="VXIV02001161">
    <property type="protein sequence ID" value="KAF6034070.1"/>
    <property type="molecule type" value="Genomic_DNA"/>
</dbReference>
<dbReference type="Proteomes" id="UP000593567">
    <property type="component" value="Unassembled WGS sequence"/>
</dbReference>
<name>A0A7J7K625_BUGNE</name>
<feature type="compositionally biased region" description="Basic and acidic residues" evidence="1">
    <location>
        <begin position="196"/>
        <end position="206"/>
    </location>
</feature>
<protein>
    <submittedName>
        <fullName evidence="2">Uncharacterized protein</fullName>
    </submittedName>
</protein>
<comment type="caution">
    <text evidence="2">The sequence shown here is derived from an EMBL/GenBank/DDBJ whole genome shotgun (WGS) entry which is preliminary data.</text>
</comment>
<sequence>MVLKLKRYYPNDSQVELHRKLIDGKILPATLSKELERRKHVIANSVKLEQIPNKNITPTTKSQYGYFKNIRDLGEKISSGVIARRPGRKQETNSLVEKMFPKFVSPKVFLQSTEKPTKLCSNNLQPPLLPLISQNSPDKFFAGQRSSFKVPPSLPINSDYLQAVTSMTNSSPVAEHLLPSNCARHERKASSSFRDQGTRSVDKFEGEEMTETESRNGLLIRRPPSIPNSLRNNC</sequence>